<dbReference type="PANTHER" id="PTHR48100">
    <property type="entry name" value="BROAD-SPECIFICITY PHOSPHATASE YOR283W-RELATED"/>
    <property type="match status" value="1"/>
</dbReference>
<evidence type="ECO:0000256" key="3">
    <source>
        <dbReference type="PIRSR" id="PIRSR613078-2"/>
    </source>
</evidence>
<evidence type="ECO:0000313" key="5">
    <source>
        <dbReference type="Proteomes" id="UP000469346"/>
    </source>
</evidence>
<organism evidence="4 5">
    <name type="scientific">Dissulfurirhabdus thermomarina</name>
    <dbReference type="NCBI Taxonomy" id="1765737"/>
    <lineage>
        <taxon>Bacteria</taxon>
        <taxon>Deltaproteobacteria</taxon>
        <taxon>Dissulfurirhabdaceae</taxon>
        <taxon>Dissulfurirhabdus</taxon>
    </lineage>
</organism>
<keyword evidence="5" id="KW-1185">Reference proteome</keyword>
<dbReference type="InterPro" id="IPR001345">
    <property type="entry name" value="PG/BPGM_mutase_AS"/>
</dbReference>
<dbReference type="RefSeq" id="WP_163298773.1">
    <property type="nucleotide sequence ID" value="NZ_JAAGRR010000072.1"/>
</dbReference>
<protein>
    <submittedName>
        <fullName evidence="4">Histidine phosphatase family protein</fullName>
    </submittedName>
</protein>
<dbReference type="Gene3D" id="3.40.50.1240">
    <property type="entry name" value="Phosphoglycerate mutase-like"/>
    <property type="match status" value="1"/>
</dbReference>
<gene>
    <name evidence="4" type="ORF">G3N55_07245</name>
</gene>
<dbReference type="InterPro" id="IPR013078">
    <property type="entry name" value="His_Pase_superF_clade-1"/>
</dbReference>
<dbReference type="GO" id="GO:0016791">
    <property type="term" value="F:phosphatase activity"/>
    <property type="evidence" value="ECO:0007669"/>
    <property type="project" value="TreeGrafter"/>
</dbReference>
<proteinExistence type="predicted"/>
<dbReference type="Pfam" id="PF00300">
    <property type="entry name" value="His_Phos_1"/>
    <property type="match status" value="1"/>
</dbReference>
<dbReference type="EMBL" id="JAAGRR010000072">
    <property type="protein sequence ID" value="NDY42637.1"/>
    <property type="molecule type" value="Genomic_DNA"/>
</dbReference>
<comment type="caution">
    <text evidence="4">The sequence shown here is derived from an EMBL/GenBank/DDBJ whole genome shotgun (WGS) entry which is preliminary data.</text>
</comment>
<evidence type="ECO:0000256" key="1">
    <source>
        <dbReference type="ARBA" id="ARBA00023152"/>
    </source>
</evidence>
<dbReference type="AlphaFoldDB" id="A0A6N9TT65"/>
<dbReference type="SMART" id="SM00855">
    <property type="entry name" value="PGAM"/>
    <property type="match status" value="1"/>
</dbReference>
<dbReference type="GO" id="GO:0005737">
    <property type="term" value="C:cytoplasm"/>
    <property type="evidence" value="ECO:0007669"/>
    <property type="project" value="TreeGrafter"/>
</dbReference>
<feature type="binding site" evidence="3">
    <location>
        <begin position="8"/>
        <end position="15"/>
    </location>
    <ligand>
        <name>substrate</name>
    </ligand>
</feature>
<accession>A0A6N9TT65</accession>
<evidence type="ECO:0000313" key="4">
    <source>
        <dbReference type="EMBL" id="NDY42637.1"/>
    </source>
</evidence>
<dbReference type="CDD" id="cd07067">
    <property type="entry name" value="HP_PGM_like"/>
    <property type="match status" value="1"/>
</dbReference>
<keyword evidence="2" id="KW-0413">Isomerase</keyword>
<feature type="binding site" evidence="3">
    <location>
        <position position="58"/>
    </location>
    <ligand>
        <name>substrate</name>
    </ligand>
</feature>
<dbReference type="PROSITE" id="PS00175">
    <property type="entry name" value="PG_MUTASE"/>
    <property type="match status" value="1"/>
</dbReference>
<keyword evidence="1" id="KW-0324">Glycolysis</keyword>
<evidence type="ECO:0000256" key="2">
    <source>
        <dbReference type="ARBA" id="ARBA00023235"/>
    </source>
</evidence>
<name>A0A6N9TT65_DISTH</name>
<dbReference type="InterPro" id="IPR029033">
    <property type="entry name" value="His_PPase_superfam"/>
</dbReference>
<dbReference type="SUPFAM" id="SSF53254">
    <property type="entry name" value="Phosphoglycerate mutase-like"/>
    <property type="match status" value="1"/>
</dbReference>
<reference evidence="4 5" key="1">
    <citation type="submission" date="2020-02" db="EMBL/GenBank/DDBJ databases">
        <title>Comparative genomics of sulfur disproportionating microorganisms.</title>
        <authorList>
            <person name="Ward L.M."/>
            <person name="Bertran E."/>
            <person name="Johnston D.T."/>
        </authorList>
    </citation>
    <scope>NUCLEOTIDE SEQUENCE [LARGE SCALE GENOMIC DNA]</scope>
    <source>
        <strain evidence="4 5">DSM 100025</strain>
    </source>
</reference>
<dbReference type="Proteomes" id="UP000469346">
    <property type="component" value="Unassembled WGS sequence"/>
</dbReference>
<dbReference type="InterPro" id="IPR050275">
    <property type="entry name" value="PGM_Phosphatase"/>
</dbReference>
<dbReference type="PANTHER" id="PTHR48100:SF1">
    <property type="entry name" value="HISTIDINE PHOSPHATASE FAMILY PROTEIN-RELATED"/>
    <property type="match status" value="1"/>
</dbReference>
<sequence length="210" mass="22397">MERLYLCRHGQTRANIEGRFAGRTGEPLTPEGRRQAAEAARALAGRPVRAIHASPMARTLETARVMAGVLGCPVVEEPDLAEIRIPQWDGRLKADLAADPASGYAAWRAAPHRFRLPGAEDLAALQRRALSVVRRLLAPAVPGEAVLVTHLAVARCLVLALSGRPLAEYRSVQVANAAPLVIEGAGDHITLRGFPPAATVPLRIGRTTGI</sequence>